<accession>A0A1G2FAY4</accession>
<dbReference type="Pfam" id="PF13413">
    <property type="entry name" value="HTH_25"/>
    <property type="match status" value="1"/>
</dbReference>
<dbReference type="SUPFAM" id="SSF47413">
    <property type="entry name" value="lambda repressor-like DNA-binding domains"/>
    <property type="match status" value="1"/>
</dbReference>
<dbReference type="InterPro" id="IPR001387">
    <property type="entry name" value="Cro/C1-type_HTH"/>
</dbReference>
<comment type="caution">
    <text evidence="3">The sequence shown here is derived from an EMBL/GenBank/DDBJ whole genome shotgun (WGS) entry which is preliminary data.</text>
</comment>
<name>A0A1G2FAY4_9BACT</name>
<evidence type="ECO:0000313" key="4">
    <source>
        <dbReference type="Proteomes" id="UP000179099"/>
    </source>
</evidence>
<evidence type="ECO:0000259" key="2">
    <source>
        <dbReference type="PROSITE" id="PS50943"/>
    </source>
</evidence>
<evidence type="ECO:0000313" key="3">
    <source>
        <dbReference type="EMBL" id="OGZ34721.1"/>
    </source>
</evidence>
<sequence length="223" mass="25236">MKPSNNKKGEGPLLLGQRLKKTREDAGLTIKKFGELSKIQTKYLEYLEEGRYEKLPAFVYIHGFLEKYSQILNIQLDELVVQYQNEMRVALMPAKVEFVSLPSLSSPKIIITPKKLKWAAVIIVLLAIVGYFIYQLDYLVAPPKLVLEYPAQDLTINSSSVRISGQAEYSAKLTINGEQIFIDNEGRFNQEINLSPGLNTLKIKATNRFGKTSEITRQIVVAQ</sequence>
<dbReference type="Proteomes" id="UP000179099">
    <property type="component" value="Unassembled WGS sequence"/>
</dbReference>
<dbReference type="EMBL" id="MHMW01000001">
    <property type="protein sequence ID" value="OGZ34721.1"/>
    <property type="molecule type" value="Genomic_DNA"/>
</dbReference>
<dbReference type="PANTHER" id="PTHR34475:SF1">
    <property type="entry name" value="CYTOSKELETON PROTEIN RODZ"/>
    <property type="match status" value="1"/>
</dbReference>
<dbReference type="InterPro" id="IPR010982">
    <property type="entry name" value="Lambda_DNA-bd_dom_sf"/>
</dbReference>
<dbReference type="STRING" id="1801992.A2Y98_02875"/>
<dbReference type="CDD" id="cd00093">
    <property type="entry name" value="HTH_XRE"/>
    <property type="match status" value="1"/>
</dbReference>
<evidence type="ECO:0000256" key="1">
    <source>
        <dbReference type="SAM" id="Phobius"/>
    </source>
</evidence>
<dbReference type="AlphaFoldDB" id="A0A1G2FAY4"/>
<gene>
    <name evidence="3" type="ORF">A2Y98_02875</name>
</gene>
<dbReference type="Gene3D" id="1.10.260.40">
    <property type="entry name" value="lambda repressor-like DNA-binding domains"/>
    <property type="match status" value="1"/>
</dbReference>
<dbReference type="PANTHER" id="PTHR34475">
    <property type="match status" value="1"/>
</dbReference>
<keyword evidence="1" id="KW-0812">Transmembrane</keyword>
<dbReference type="InterPro" id="IPR050400">
    <property type="entry name" value="Bact_Cytoskel_RodZ"/>
</dbReference>
<organism evidence="3 4">
    <name type="scientific">Candidatus Portnoybacteria bacterium RBG_19FT_COMBO_36_7</name>
    <dbReference type="NCBI Taxonomy" id="1801992"/>
    <lineage>
        <taxon>Bacteria</taxon>
        <taxon>Candidatus Portnoyibacteriota</taxon>
    </lineage>
</organism>
<dbReference type="Pfam" id="PF09136">
    <property type="entry name" value="Glucodextran_B"/>
    <property type="match status" value="1"/>
</dbReference>
<protein>
    <recommendedName>
        <fullName evidence="2">HTH cro/C1-type domain-containing protein</fullName>
    </recommendedName>
</protein>
<feature type="transmembrane region" description="Helical" evidence="1">
    <location>
        <begin position="116"/>
        <end position="134"/>
    </location>
</feature>
<proteinExistence type="predicted"/>
<keyword evidence="1" id="KW-0472">Membrane</keyword>
<dbReference type="PROSITE" id="PS50943">
    <property type="entry name" value="HTH_CROC1"/>
    <property type="match status" value="1"/>
</dbReference>
<dbReference type="GO" id="GO:0003677">
    <property type="term" value="F:DNA binding"/>
    <property type="evidence" value="ECO:0007669"/>
    <property type="project" value="InterPro"/>
</dbReference>
<dbReference type="InterPro" id="IPR013783">
    <property type="entry name" value="Ig-like_fold"/>
</dbReference>
<feature type="domain" description="HTH cro/C1-type" evidence="2">
    <location>
        <begin position="19"/>
        <end position="79"/>
    </location>
</feature>
<keyword evidence="1" id="KW-1133">Transmembrane helix</keyword>
<dbReference type="Gene3D" id="2.60.40.10">
    <property type="entry name" value="Immunoglobulins"/>
    <property type="match status" value="1"/>
</dbReference>
<reference evidence="3 4" key="1">
    <citation type="journal article" date="2016" name="Nat. Commun.">
        <title>Thousands of microbial genomes shed light on interconnected biogeochemical processes in an aquifer system.</title>
        <authorList>
            <person name="Anantharaman K."/>
            <person name="Brown C.T."/>
            <person name="Hug L.A."/>
            <person name="Sharon I."/>
            <person name="Castelle C.J."/>
            <person name="Probst A.J."/>
            <person name="Thomas B.C."/>
            <person name="Singh A."/>
            <person name="Wilkins M.J."/>
            <person name="Karaoz U."/>
            <person name="Brodie E.L."/>
            <person name="Williams K.H."/>
            <person name="Hubbard S.S."/>
            <person name="Banfield J.F."/>
        </authorList>
    </citation>
    <scope>NUCLEOTIDE SEQUENCE [LARGE SCALE GENOMIC DNA]</scope>
</reference>